<dbReference type="OrthoDB" id="413400at2759"/>
<evidence type="ECO:0000256" key="1">
    <source>
        <dbReference type="ARBA" id="ARBA00022692"/>
    </source>
</evidence>
<proteinExistence type="predicted"/>
<dbReference type="SUPFAM" id="SSF46565">
    <property type="entry name" value="Chaperone J-domain"/>
    <property type="match status" value="1"/>
</dbReference>
<evidence type="ECO:0000313" key="8">
    <source>
        <dbReference type="EMBL" id="KZT62992.1"/>
    </source>
</evidence>
<keyword evidence="9" id="KW-1185">Reference proteome</keyword>
<evidence type="ECO:0000259" key="7">
    <source>
        <dbReference type="PROSITE" id="PS50076"/>
    </source>
</evidence>
<dbReference type="CDD" id="cd06257">
    <property type="entry name" value="DnaJ"/>
    <property type="match status" value="1"/>
</dbReference>
<comment type="subcellular location">
    <subcellularLocation>
        <location evidence="5">Endomembrane system</location>
        <topology evidence="5">Single-pass membrane protein</topology>
    </subcellularLocation>
</comment>
<protein>
    <submittedName>
        <fullName evidence="8">DnaJ-domain-containing protein</fullName>
    </submittedName>
</protein>
<keyword evidence="2" id="KW-0732">Signal</keyword>
<feature type="transmembrane region" description="Helical" evidence="6">
    <location>
        <begin position="106"/>
        <end position="125"/>
    </location>
</feature>
<dbReference type="EMBL" id="KV423914">
    <property type="protein sequence ID" value="KZT62992.1"/>
    <property type="molecule type" value="Genomic_DNA"/>
</dbReference>
<keyword evidence="4 6" id="KW-0472">Membrane</keyword>
<dbReference type="STRING" id="1353952.A0A165KDE6"/>
<accession>A0A165KDE6</accession>
<feature type="non-terminal residue" evidence="8">
    <location>
        <position position="1"/>
    </location>
</feature>
<dbReference type="PRINTS" id="PR00625">
    <property type="entry name" value="JDOMAIN"/>
</dbReference>
<evidence type="ECO:0000256" key="2">
    <source>
        <dbReference type="ARBA" id="ARBA00022729"/>
    </source>
</evidence>
<feature type="domain" description="J" evidence="7">
    <location>
        <begin position="21"/>
        <end position="86"/>
    </location>
</feature>
<organism evidence="8 9">
    <name type="scientific">Calocera cornea HHB12733</name>
    <dbReference type="NCBI Taxonomy" id="1353952"/>
    <lineage>
        <taxon>Eukaryota</taxon>
        <taxon>Fungi</taxon>
        <taxon>Dikarya</taxon>
        <taxon>Basidiomycota</taxon>
        <taxon>Agaricomycotina</taxon>
        <taxon>Dacrymycetes</taxon>
        <taxon>Dacrymycetales</taxon>
        <taxon>Dacrymycetaceae</taxon>
        <taxon>Calocera</taxon>
    </lineage>
</organism>
<evidence type="ECO:0000256" key="5">
    <source>
        <dbReference type="ARBA" id="ARBA00037847"/>
    </source>
</evidence>
<dbReference type="PANTHER" id="PTHR44653:SF2">
    <property type="entry name" value="DNAJ HOMOLOG SUBFAMILY C MEMBER 1"/>
    <property type="match status" value="1"/>
</dbReference>
<evidence type="ECO:0000256" key="4">
    <source>
        <dbReference type="ARBA" id="ARBA00023136"/>
    </source>
</evidence>
<gene>
    <name evidence="8" type="ORF">CALCODRAFT_425306</name>
</gene>
<dbReference type="Proteomes" id="UP000076842">
    <property type="component" value="Unassembled WGS sequence"/>
</dbReference>
<dbReference type="PROSITE" id="PS50076">
    <property type="entry name" value="DNAJ_2"/>
    <property type="match status" value="1"/>
</dbReference>
<dbReference type="Gene3D" id="1.10.287.110">
    <property type="entry name" value="DnaJ domain"/>
    <property type="match status" value="1"/>
</dbReference>
<dbReference type="InParanoid" id="A0A165KDE6"/>
<dbReference type="PANTHER" id="PTHR44653">
    <property type="entry name" value="DNAJ HOMOLOG SUBFAMILY C MEMBER 1"/>
    <property type="match status" value="1"/>
</dbReference>
<sequence length="198" mass="22201">EDYEIFDIVSDLEAAEGKGTTFYSWLDVSPTASSADIGRAYRKKSLELHPDKNPGVKGIHDRFSRLGVISGILRNAESRERYDFFYKNGVPKWRGTGYYYARYRPGLVSVSVFLVLLSSVLQYIVQAMTYRGEVTKVRKLIAQARTIAWGPKQNPIEGPRKVRVPIGEGEGSRSVEVLVHGDDVFLVRSLVSRDDPSG</sequence>
<keyword evidence="3 6" id="KW-1133">Transmembrane helix</keyword>
<dbReference type="Pfam" id="PF00226">
    <property type="entry name" value="DnaJ"/>
    <property type="match status" value="1"/>
</dbReference>
<name>A0A165KDE6_9BASI</name>
<evidence type="ECO:0000313" key="9">
    <source>
        <dbReference type="Proteomes" id="UP000076842"/>
    </source>
</evidence>
<dbReference type="AlphaFoldDB" id="A0A165KDE6"/>
<dbReference type="SMART" id="SM00271">
    <property type="entry name" value="DnaJ"/>
    <property type="match status" value="1"/>
</dbReference>
<evidence type="ECO:0000256" key="6">
    <source>
        <dbReference type="SAM" id="Phobius"/>
    </source>
</evidence>
<dbReference type="GO" id="GO:0012505">
    <property type="term" value="C:endomembrane system"/>
    <property type="evidence" value="ECO:0007669"/>
    <property type="project" value="UniProtKB-SubCell"/>
</dbReference>
<reference evidence="8 9" key="1">
    <citation type="journal article" date="2016" name="Mol. Biol. Evol.">
        <title>Comparative Genomics of Early-Diverging Mushroom-Forming Fungi Provides Insights into the Origins of Lignocellulose Decay Capabilities.</title>
        <authorList>
            <person name="Nagy L.G."/>
            <person name="Riley R."/>
            <person name="Tritt A."/>
            <person name="Adam C."/>
            <person name="Daum C."/>
            <person name="Floudas D."/>
            <person name="Sun H."/>
            <person name="Yadav J.S."/>
            <person name="Pangilinan J."/>
            <person name="Larsson K.H."/>
            <person name="Matsuura K."/>
            <person name="Barry K."/>
            <person name="Labutti K."/>
            <person name="Kuo R."/>
            <person name="Ohm R.A."/>
            <person name="Bhattacharya S.S."/>
            <person name="Shirouzu T."/>
            <person name="Yoshinaga Y."/>
            <person name="Martin F.M."/>
            <person name="Grigoriev I.V."/>
            <person name="Hibbett D.S."/>
        </authorList>
    </citation>
    <scope>NUCLEOTIDE SEQUENCE [LARGE SCALE GENOMIC DNA]</scope>
    <source>
        <strain evidence="8 9">HHB12733</strain>
    </source>
</reference>
<dbReference type="InterPro" id="IPR036869">
    <property type="entry name" value="J_dom_sf"/>
</dbReference>
<dbReference type="InterPro" id="IPR001623">
    <property type="entry name" value="DnaJ_domain"/>
</dbReference>
<dbReference type="InterPro" id="IPR052606">
    <property type="entry name" value="DnaJ_domain_protein"/>
</dbReference>
<evidence type="ECO:0000256" key="3">
    <source>
        <dbReference type="ARBA" id="ARBA00022989"/>
    </source>
</evidence>
<keyword evidence="1 6" id="KW-0812">Transmembrane</keyword>